<evidence type="ECO:0000256" key="2">
    <source>
        <dbReference type="SAM" id="SignalP"/>
    </source>
</evidence>
<dbReference type="Proteomes" id="UP000032544">
    <property type="component" value="Unassembled WGS sequence"/>
</dbReference>
<sequence>MRTIQILLSLFIIIGSFQQVGAQETAYFDDVRKDIDIAKELYNKGKYISTYRQFEKIQKRVEPKSELYSEAEYFKAVSALHAGYRSGDKLIRTFVETYPDSPYMNSAQFNLGKNQFEKRQYSLAIRTFSKVDRSDLSDNERIELQYQNGFANLEEGNTDVAYREFMAIRNTNNLYSKPATYYCAHILYLREDYDAAIEAFRALNNDPSYSPVIPLYVSHIYYKQKKYNEVVNYTTTIIDDVQEEHQTELAKIVGDSYFHLGQYENAIPYLERYFKTSGTKTREENYILGFCYYHTNKFEEAAELLQKAATGEDEMTQNAYYHLADCFIKLDEKEKAKTAYNAASEFDFNPDIKEDALFSYAKLTYELSYSPFNETIKAFDRYIAEYPNSPKNAEAYEILGEVYMVTKNYKDAIESIEKIQNKTPHILEAYQRVTFYRGLELFNNLMYNEAIENFDLSLANGNYSKEIKARALFWKSEALYRVGDYNNSIASYNQFARSSSSANDAEVLNADYNMGYAYLKTDNKEAAQQHFLQYVQKMQGKRTPKIADAYNRIGDYYFLNTNYAQAIDNYERAYNIKMLEADYALLQIAFCQGLQRKQQDKINNLNLLLREFPESDYYDDALYELGRANERLGNNFEAVRQYQEIVENHPNSNYYRNSLLQLGLVNYNNGDFNKALSQYKEVAENYKGTPEANSALQGIKNCYVELNDVDAYFAYVKRLGGDVSVSASEQDQLTYSAAERVYMAGNDDADIQLQQYLNQFPNGAYAANAHFYLAEIKYKEGSYGEANSHYSFVANQPDNIFTEQALARASELTYNAGDYDTALDLFNRLEEKSTGKWNSLRANTGQMRCQLINQNYQAVIVAAEKVNKSDVANEALKKETDYAIGKSNYELGNLSSAISPLRDVAKDTKLEQGAEAKYLLAEIYYRDNNRAKAEEEIVDFIDKGTPYTYWLGKAFLLLASIYEDGGDQFQAKHTLKSLAENYNDDNDGIKAEAQQRLDVILAKEAQQQQNAVDSSFQMEIKQN</sequence>
<dbReference type="SMART" id="SM00028">
    <property type="entry name" value="TPR"/>
    <property type="match status" value="9"/>
</dbReference>
<dbReference type="AlphaFoldDB" id="A0A0D8J618"/>
<evidence type="ECO:0000313" key="3">
    <source>
        <dbReference type="EMBL" id="KJF42342.1"/>
    </source>
</evidence>
<feature type="signal peptide" evidence="2">
    <location>
        <begin position="1"/>
        <end position="22"/>
    </location>
</feature>
<feature type="repeat" description="TPR" evidence="1">
    <location>
        <begin position="619"/>
        <end position="652"/>
    </location>
</feature>
<dbReference type="InterPro" id="IPR011990">
    <property type="entry name" value="TPR-like_helical_dom_sf"/>
</dbReference>
<dbReference type="SMART" id="SM00671">
    <property type="entry name" value="SEL1"/>
    <property type="match status" value="4"/>
</dbReference>
<reference evidence="3 4" key="1">
    <citation type="submission" date="2014-09" db="EMBL/GenBank/DDBJ databases">
        <title>Draft Genome Sequence of Draconibacterium sp. JN14CK-3.</title>
        <authorList>
            <person name="Dong C."/>
            <person name="Lai Q."/>
            <person name="Shao Z."/>
        </authorList>
    </citation>
    <scope>NUCLEOTIDE SEQUENCE [LARGE SCALE GENOMIC DNA]</scope>
    <source>
        <strain evidence="3 4">JN14CK-3</strain>
    </source>
</reference>
<comment type="caution">
    <text evidence="3">The sequence shown here is derived from an EMBL/GenBank/DDBJ whole genome shotgun (WGS) entry which is preliminary data.</text>
</comment>
<feature type="repeat" description="TPR" evidence="1">
    <location>
        <begin position="393"/>
        <end position="426"/>
    </location>
</feature>
<dbReference type="STRING" id="1544798.LH29_21395"/>
<gene>
    <name evidence="3" type="ORF">LH29_21395</name>
</gene>
<dbReference type="OrthoDB" id="9814448at2"/>
<dbReference type="Pfam" id="PF13174">
    <property type="entry name" value="TPR_6"/>
    <property type="match status" value="3"/>
</dbReference>
<keyword evidence="1" id="KW-0802">TPR repeat</keyword>
<dbReference type="InterPro" id="IPR006597">
    <property type="entry name" value="Sel1-like"/>
</dbReference>
<dbReference type="InterPro" id="IPR019734">
    <property type="entry name" value="TPR_rpt"/>
</dbReference>
<dbReference type="PATRIC" id="fig|1544798.3.peg.4460"/>
<dbReference type="Gene3D" id="1.25.40.10">
    <property type="entry name" value="Tetratricopeptide repeat domain"/>
    <property type="match status" value="8"/>
</dbReference>
<dbReference type="PROSITE" id="PS50005">
    <property type="entry name" value="TPR"/>
    <property type="match status" value="3"/>
</dbReference>
<dbReference type="PANTHER" id="PTHR12558">
    <property type="entry name" value="CELL DIVISION CYCLE 16,23,27"/>
    <property type="match status" value="1"/>
</dbReference>
<evidence type="ECO:0000313" key="4">
    <source>
        <dbReference type="Proteomes" id="UP000032544"/>
    </source>
</evidence>
<dbReference type="Pfam" id="PF12895">
    <property type="entry name" value="ANAPC3"/>
    <property type="match status" value="1"/>
</dbReference>
<evidence type="ECO:0008006" key="5">
    <source>
        <dbReference type="Google" id="ProtNLM"/>
    </source>
</evidence>
<dbReference type="RefSeq" id="WP_045033135.1">
    <property type="nucleotide sequence ID" value="NZ_JRHC01000006.1"/>
</dbReference>
<accession>A0A0D8J618</accession>
<dbReference type="EMBL" id="JRHC01000006">
    <property type="protein sequence ID" value="KJF42342.1"/>
    <property type="molecule type" value="Genomic_DNA"/>
</dbReference>
<dbReference type="PANTHER" id="PTHR12558:SF13">
    <property type="entry name" value="CELL DIVISION CYCLE PROTEIN 27 HOMOLOG"/>
    <property type="match status" value="1"/>
</dbReference>
<dbReference type="Pfam" id="PF13432">
    <property type="entry name" value="TPR_16"/>
    <property type="match status" value="3"/>
</dbReference>
<keyword evidence="2" id="KW-0732">Signal</keyword>
<name>A0A0D8J618_9BACT</name>
<proteinExistence type="predicted"/>
<evidence type="ECO:0000256" key="1">
    <source>
        <dbReference type="PROSITE-ProRule" id="PRU00339"/>
    </source>
</evidence>
<organism evidence="3 4">
    <name type="scientific">Draconibacterium sediminis</name>
    <dbReference type="NCBI Taxonomy" id="1544798"/>
    <lineage>
        <taxon>Bacteria</taxon>
        <taxon>Pseudomonadati</taxon>
        <taxon>Bacteroidota</taxon>
        <taxon>Bacteroidia</taxon>
        <taxon>Marinilabiliales</taxon>
        <taxon>Prolixibacteraceae</taxon>
        <taxon>Draconibacterium</taxon>
    </lineage>
</organism>
<dbReference type="SUPFAM" id="SSF48452">
    <property type="entry name" value="TPR-like"/>
    <property type="match status" value="5"/>
</dbReference>
<feature type="chain" id="PRO_5002330683" description="Outer membrane lipoprotein BamD-like domain-containing protein" evidence="2">
    <location>
        <begin position="23"/>
        <end position="1023"/>
    </location>
</feature>
<feature type="repeat" description="TPR" evidence="1">
    <location>
        <begin position="547"/>
        <end position="580"/>
    </location>
</feature>
<keyword evidence="4" id="KW-1185">Reference proteome</keyword>
<protein>
    <recommendedName>
        <fullName evidence="5">Outer membrane lipoprotein BamD-like domain-containing protein</fullName>
    </recommendedName>
</protein>